<keyword evidence="4" id="KW-1185">Reference proteome</keyword>
<evidence type="ECO:0000313" key="4">
    <source>
        <dbReference type="Proteomes" id="UP000694523"/>
    </source>
</evidence>
<evidence type="ECO:0000256" key="1">
    <source>
        <dbReference type="SAM" id="MobiDB-lite"/>
    </source>
</evidence>
<sequence>MAVSCLTRALRFLTVSQPVLLSSQGVAQTKVGGQLVNLGPCRGFLTTATLDQNQRTWKNREKYTIRPIGMRKTGGRDHTATSIRSEPRGETV</sequence>
<dbReference type="AlphaFoldDB" id="A0A8C6TET5"/>
<dbReference type="Proteomes" id="UP000694523">
    <property type="component" value="Unplaced"/>
</dbReference>
<feature type="signal peptide" evidence="2">
    <location>
        <begin position="1"/>
        <end position="21"/>
    </location>
</feature>
<organism evidence="3 4">
    <name type="scientific">Neogobius melanostomus</name>
    <name type="common">round goby</name>
    <dbReference type="NCBI Taxonomy" id="47308"/>
    <lineage>
        <taxon>Eukaryota</taxon>
        <taxon>Metazoa</taxon>
        <taxon>Chordata</taxon>
        <taxon>Craniata</taxon>
        <taxon>Vertebrata</taxon>
        <taxon>Euteleostomi</taxon>
        <taxon>Actinopterygii</taxon>
        <taxon>Neopterygii</taxon>
        <taxon>Teleostei</taxon>
        <taxon>Neoteleostei</taxon>
        <taxon>Acanthomorphata</taxon>
        <taxon>Gobiaria</taxon>
        <taxon>Gobiiformes</taxon>
        <taxon>Gobioidei</taxon>
        <taxon>Gobiidae</taxon>
        <taxon>Benthophilinae</taxon>
        <taxon>Neogobiini</taxon>
        <taxon>Neogobius</taxon>
    </lineage>
</organism>
<feature type="region of interest" description="Disordered" evidence="1">
    <location>
        <begin position="70"/>
        <end position="92"/>
    </location>
</feature>
<evidence type="ECO:0000313" key="3">
    <source>
        <dbReference type="Ensembl" id="ENSNMLP00000019417.1"/>
    </source>
</evidence>
<keyword evidence="2" id="KW-0732">Signal</keyword>
<reference evidence="3" key="1">
    <citation type="submission" date="2025-08" db="UniProtKB">
        <authorList>
            <consortium name="Ensembl"/>
        </authorList>
    </citation>
    <scope>IDENTIFICATION</scope>
</reference>
<dbReference type="Ensembl" id="ENSNMLT00000021822.1">
    <property type="protein sequence ID" value="ENSNMLP00000019417.1"/>
    <property type="gene ID" value="ENSNMLG00000012756.1"/>
</dbReference>
<proteinExistence type="predicted"/>
<accession>A0A8C6TET5</accession>
<name>A0A8C6TET5_9GOBI</name>
<evidence type="ECO:0000256" key="2">
    <source>
        <dbReference type="SAM" id="SignalP"/>
    </source>
</evidence>
<reference evidence="3" key="2">
    <citation type="submission" date="2025-09" db="UniProtKB">
        <authorList>
            <consortium name="Ensembl"/>
        </authorList>
    </citation>
    <scope>IDENTIFICATION</scope>
</reference>
<protein>
    <submittedName>
        <fullName evidence="3">Mitochondrial ribosomal protein L2</fullName>
    </submittedName>
</protein>
<feature type="compositionally biased region" description="Basic and acidic residues" evidence="1">
    <location>
        <begin position="74"/>
        <end position="92"/>
    </location>
</feature>
<feature type="chain" id="PRO_5034275379" evidence="2">
    <location>
        <begin position="22"/>
        <end position="92"/>
    </location>
</feature>